<accession>A0A7J3T9F5</accession>
<dbReference type="SUPFAM" id="SSF102114">
    <property type="entry name" value="Radical SAM enzymes"/>
    <property type="match status" value="1"/>
</dbReference>
<comment type="catalytic activity">
    <reaction evidence="14">
        <text>uridine(34) in tRNA + acetyl-CoA + S-adenosyl-L-methionine + H2O = 5-(carboxymethyl)uridine(34) in tRNA + 5'-deoxyadenosine + L-methionine + CoA + 2 H(+)</text>
        <dbReference type="Rhea" id="RHEA:61020"/>
        <dbReference type="Rhea" id="RHEA-COMP:10407"/>
        <dbReference type="Rhea" id="RHEA-COMP:11727"/>
        <dbReference type="ChEBI" id="CHEBI:15377"/>
        <dbReference type="ChEBI" id="CHEBI:15378"/>
        <dbReference type="ChEBI" id="CHEBI:17319"/>
        <dbReference type="ChEBI" id="CHEBI:57287"/>
        <dbReference type="ChEBI" id="CHEBI:57288"/>
        <dbReference type="ChEBI" id="CHEBI:57844"/>
        <dbReference type="ChEBI" id="CHEBI:59789"/>
        <dbReference type="ChEBI" id="CHEBI:65315"/>
        <dbReference type="ChEBI" id="CHEBI:74882"/>
        <dbReference type="EC" id="2.3.1.311"/>
    </reaction>
    <physiologicalReaction direction="left-to-right" evidence="14">
        <dbReference type="Rhea" id="RHEA:61021"/>
    </physiologicalReaction>
</comment>
<sequence>MGFYEDIAEVFRQGKIRNKEDLERWKSSIAKRYGMANPRNSEILKNLPEDLVKKYKHILVKKPSRTLSGVAIVAIMTSPFPCPHGKCIYCPGGPERGTAQSYTGHEPAALRAAQYNFDPYEQTKARIEQLNAIGHPTDKIDLIIMGGTFTARPQSYQEWFVKRAFDAMNGISANDLNEAQLLNESAKNRCIGLTVETRPDWFMEREIDFSLKLGATRVELGIQTVYDDILDFVKRGHHVEESIKSTRLAKDAGFKINYHMMPGLPGSSPEKDFEAFRMIFENENFRPDMLKIYPTLVVKGTELYDMWRRGEYKPYDLEEMVELLVKVISIVPQWVRIQRIQRDIPAKFIEAGVKRGDLRALVMKVMKERGIRCPEIRCREVGRKGGDKFEMIRRDYKASLGREVFLSYEDEVHDSIAAYLRLRLPSIYAHRPEMIDAAIVREVKVFGMEVPVGKRKENAWQHRGFGKKLMEEAERIAREEWGVSKLVVISGVGVRNYYRKLGYERLGPYMAKKL</sequence>
<proteinExistence type="inferred from homology"/>
<keyword evidence="12" id="KW-0012">Acyltransferase</keyword>
<keyword evidence="10 15" id="KW-0408">Iron</keyword>
<evidence type="ECO:0000256" key="9">
    <source>
        <dbReference type="ARBA" id="ARBA00022884"/>
    </source>
</evidence>
<keyword evidence="9" id="KW-0694">RNA-binding</keyword>
<dbReference type="InterPro" id="IPR032432">
    <property type="entry name" value="Radical_SAM_C"/>
</dbReference>
<evidence type="ECO:0000259" key="17">
    <source>
        <dbReference type="PROSITE" id="PS51918"/>
    </source>
</evidence>
<evidence type="ECO:0000256" key="14">
    <source>
        <dbReference type="ARBA" id="ARBA00047372"/>
    </source>
</evidence>
<dbReference type="SUPFAM" id="SSF55729">
    <property type="entry name" value="Acyl-CoA N-acyltransferases (Nat)"/>
    <property type="match status" value="1"/>
</dbReference>
<keyword evidence="11 15" id="KW-0411">Iron-sulfur</keyword>
<dbReference type="SMART" id="SM00729">
    <property type="entry name" value="Elp3"/>
    <property type="match status" value="1"/>
</dbReference>
<evidence type="ECO:0000256" key="8">
    <source>
        <dbReference type="ARBA" id="ARBA00022723"/>
    </source>
</evidence>
<dbReference type="SFLD" id="SFLDG01086">
    <property type="entry name" value="elongater_protein-like"/>
    <property type="match status" value="1"/>
</dbReference>
<dbReference type="InterPro" id="IPR006638">
    <property type="entry name" value="Elp3/MiaA/NifB-like_rSAM"/>
</dbReference>
<evidence type="ECO:0000256" key="4">
    <source>
        <dbReference type="ARBA" id="ARBA00022555"/>
    </source>
</evidence>
<feature type="binding site" evidence="15">
    <location>
        <position position="82"/>
    </location>
    <ligand>
        <name>[4Fe-4S] cluster</name>
        <dbReference type="ChEBI" id="CHEBI:49883"/>
        <note>4Fe-4S-S-AdoMet</note>
    </ligand>
</feature>
<dbReference type="Gene3D" id="3.40.630.30">
    <property type="match status" value="1"/>
</dbReference>
<dbReference type="GO" id="GO:0005737">
    <property type="term" value="C:cytoplasm"/>
    <property type="evidence" value="ECO:0007669"/>
    <property type="project" value="TreeGrafter"/>
</dbReference>
<keyword evidence="3" id="KW-0004">4Fe-4S</keyword>
<evidence type="ECO:0000259" key="16">
    <source>
        <dbReference type="PROSITE" id="PS51186"/>
    </source>
</evidence>
<organism evidence="18">
    <name type="scientific">Candidatus Aciduliprofundum boonei</name>
    <dbReference type="NCBI Taxonomy" id="379547"/>
    <lineage>
        <taxon>Archaea</taxon>
        <taxon>Methanobacteriati</taxon>
        <taxon>Thermoplasmatota</taxon>
        <taxon>DHVE2 group</taxon>
        <taxon>Candidatus Aciduliprofundum</taxon>
    </lineage>
</organism>
<dbReference type="InterPro" id="IPR039661">
    <property type="entry name" value="ELP3"/>
</dbReference>
<keyword evidence="7" id="KW-0819">tRNA processing</keyword>
<keyword evidence="6" id="KW-0949">S-adenosyl-L-methionine</keyword>
<dbReference type="GO" id="GO:0000049">
    <property type="term" value="F:tRNA binding"/>
    <property type="evidence" value="ECO:0007669"/>
    <property type="project" value="UniProtKB-KW"/>
</dbReference>
<dbReference type="EC" id="2.3.1.311" evidence="13"/>
<feature type="domain" description="N-acetyltransferase" evidence="16">
    <location>
        <begin position="376"/>
        <end position="514"/>
    </location>
</feature>
<dbReference type="InterPro" id="IPR000182">
    <property type="entry name" value="GNAT_dom"/>
</dbReference>
<dbReference type="GO" id="GO:0002926">
    <property type="term" value="P:tRNA wobble base 5-methoxycarbonylmethyl-2-thiouridinylation"/>
    <property type="evidence" value="ECO:0007669"/>
    <property type="project" value="TreeGrafter"/>
</dbReference>
<feature type="binding site" evidence="15">
    <location>
        <position position="90"/>
    </location>
    <ligand>
        <name>[4Fe-4S] cluster</name>
        <dbReference type="ChEBI" id="CHEBI:49883"/>
        <note>4Fe-4S-S-AdoMet</note>
    </ligand>
</feature>
<protein>
    <recommendedName>
        <fullName evidence="13">tRNA carboxymethyluridine synthase</fullName>
        <ecNumber evidence="13">2.3.1.311</ecNumber>
    </recommendedName>
</protein>
<evidence type="ECO:0000256" key="10">
    <source>
        <dbReference type="ARBA" id="ARBA00023004"/>
    </source>
</evidence>
<dbReference type="AlphaFoldDB" id="A0A7J3T9F5"/>
<dbReference type="GO" id="GO:0106261">
    <property type="term" value="F:tRNA uridine(34) acetyltransferase activity"/>
    <property type="evidence" value="ECO:0007669"/>
    <property type="project" value="UniProtKB-EC"/>
</dbReference>
<dbReference type="PANTHER" id="PTHR11135:SF7">
    <property type="entry name" value="TRNA URIDINE(34) ACETYLTRANSFERASE"/>
    <property type="match status" value="1"/>
</dbReference>
<dbReference type="InterPro" id="IPR016181">
    <property type="entry name" value="Acyl_CoA_acyltransferase"/>
</dbReference>
<dbReference type="InterPro" id="IPR056591">
    <property type="entry name" value="ELP3-like_N"/>
</dbReference>
<evidence type="ECO:0000313" key="18">
    <source>
        <dbReference type="EMBL" id="HHE75561.1"/>
    </source>
</evidence>
<gene>
    <name evidence="18" type="ORF">ENL31_00340</name>
</gene>
<evidence type="ECO:0000256" key="7">
    <source>
        <dbReference type="ARBA" id="ARBA00022694"/>
    </source>
</evidence>
<dbReference type="Pfam" id="PF23613">
    <property type="entry name" value="ELP3_N"/>
    <property type="match status" value="1"/>
</dbReference>
<dbReference type="NCBIfam" id="TIGR01211">
    <property type="entry name" value="ELP3"/>
    <property type="match status" value="1"/>
</dbReference>
<evidence type="ECO:0000256" key="12">
    <source>
        <dbReference type="ARBA" id="ARBA00023315"/>
    </source>
</evidence>
<dbReference type="InterPro" id="IPR034687">
    <property type="entry name" value="ELP3-like"/>
</dbReference>
<comment type="pathway">
    <text evidence="1">tRNA modification.</text>
</comment>
<dbReference type="PROSITE" id="PS51186">
    <property type="entry name" value="GNAT"/>
    <property type="match status" value="1"/>
</dbReference>
<reference evidence="18" key="1">
    <citation type="journal article" date="2020" name="mSystems">
        <title>Genome- and Community-Level Interaction Insights into Carbon Utilization and Element Cycling Functions of Hydrothermarchaeota in Hydrothermal Sediment.</title>
        <authorList>
            <person name="Zhou Z."/>
            <person name="Liu Y."/>
            <person name="Xu W."/>
            <person name="Pan J."/>
            <person name="Luo Z.H."/>
            <person name="Li M."/>
        </authorList>
    </citation>
    <scope>NUCLEOTIDE SEQUENCE [LARGE SCALE GENOMIC DNA]</scope>
    <source>
        <strain evidence="18">HyVt-85</strain>
    </source>
</reference>
<evidence type="ECO:0000256" key="11">
    <source>
        <dbReference type="ARBA" id="ARBA00023014"/>
    </source>
</evidence>
<dbReference type="SFLD" id="SFLDS00029">
    <property type="entry name" value="Radical_SAM"/>
    <property type="match status" value="1"/>
</dbReference>
<comment type="caution">
    <text evidence="18">The sequence shown here is derived from an EMBL/GenBank/DDBJ whole genome shotgun (WGS) entry which is preliminary data.</text>
</comment>
<dbReference type="PIRSF" id="PIRSF005669">
    <property type="entry name" value="Hist_AcTrfase_ELP3"/>
    <property type="match status" value="1"/>
</dbReference>
<dbReference type="InterPro" id="IPR058240">
    <property type="entry name" value="rSAM_sf"/>
</dbReference>
<dbReference type="EMBL" id="DRTM01000026">
    <property type="protein sequence ID" value="HHE75561.1"/>
    <property type="molecule type" value="Genomic_DNA"/>
</dbReference>
<dbReference type="Pfam" id="PF16199">
    <property type="entry name" value="Radical_SAM_C"/>
    <property type="match status" value="1"/>
</dbReference>
<dbReference type="GO" id="GO:0051539">
    <property type="term" value="F:4 iron, 4 sulfur cluster binding"/>
    <property type="evidence" value="ECO:0007669"/>
    <property type="project" value="UniProtKB-KW"/>
</dbReference>
<comment type="similarity">
    <text evidence="2">Belongs to the ELP3 family.</text>
</comment>
<dbReference type="GO" id="GO:0046872">
    <property type="term" value="F:metal ion binding"/>
    <property type="evidence" value="ECO:0007669"/>
    <property type="project" value="UniProtKB-KW"/>
</dbReference>
<keyword evidence="8 15" id="KW-0479">Metal-binding</keyword>
<dbReference type="Pfam" id="PF00583">
    <property type="entry name" value="Acetyltransf_1"/>
    <property type="match status" value="1"/>
</dbReference>
<dbReference type="SFLD" id="SFLDF00344">
    <property type="entry name" value="ELP3-like"/>
    <property type="match status" value="1"/>
</dbReference>
<dbReference type="Pfam" id="PF04055">
    <property type="entry name" value="Radical_SAM"/>
    <property type="match status" value="1"/>
</dbReference>
<dbReference type="PROSITE" id="PS51918">
    <property type="entry name" value="RADICAL_SAM"/>
    <property type="match status" value="1"/>
</dbReference>
<evidence type="ECO:0000256" key="1">
    <source>
        <dbReference type="ARBA" id="ARBA00005217"/>
    </source>
</evidence>
<evidence type="ECO:0000256" key="15">
    <source>
        <dbReference type="PIRSR" id="PIRSR005669-1"/>
    </source>
</evidence>
<evidence type="ECO:0000256" key="3">
    <source>
        <dbReference type="ARBA" id="ARBA00022485"/>
    </source>
</evidence>
<feature type="binding site" evidence="15">
    <location>
        <position position="87"/>
    </location>
    <ligand>
        <name>[4Fe-4S] cluster</name>
        <dbReference type="ChEBI" id="CHEBI:49883"/>
        <note>4Fe-4S-S-AdoMet</note>
    </ligand>
</feature>
<feature type="domain" description="Radical SAM core" evidence="17">
    <location>
        <begin position="67"/>
        <end position="347"/>
    </location>
</feature>
<dbReference type="PANTHER" id="PTHR11135">
    <property type="entry name" value="HISTONE ACETYLTRANSFERASE-RELATED"/>
    <property type="match status" value="1"/>
</dbReference>
<evidence type="ECO:0000256" key="2">
    <source>
        <dbReference type="ARBA" id="ARBA00005494"/>
    </source>
</evidence>
<dbReference type="InterPro" id="IPR013785">
    <property type="entry name" value="Aldolase_TIM"/>
</dbReference>
<keyword evidence="4" id="KW-0820">tRNA-binding</keyword>
<evidence type="ECO:0000256" key="5">
    <source>
        <dbReference type="ARBA" id="ARBA00022679"/>
    </source>
</evidence>
<keyword evidence="5" id="KW-0808">Transferase</keyword>
<evidence type="ECO:0000256" key="13">
    <source>
        <dbReference type="ARBA" id="ARBA00044771"/>
    </source>
</evidence>
<dbReference type="Proteomes" id="UP000886130">
    <property type="component" value="Unassembled WGS sequence"/>
</dbReference>
<name>A0A7J3T9F5_9ARCH</name>
<comment type="cofactor">
    <cofactor evidence="15">
        <name>[4Fe-4S] cluster</name>
        <dbReference type="ChEBI" id="CHEBI:49883"/>
    </cofactor>
    <text evidence="15">Binds 1 [4Fe-4S] cluster. The cluster is coordinated with 3 cysteines and an exchangeable S-adenosyl-L-methionine.</text>
</comment>
<dbReference type="Gene3D" id="3.20.20.70">
    <property type="entry name" value="Aldolase class I"/>
    <property type="match status" value="1"/>
</dbReference>
<evidence type="ECO:0000256" key="6">
    <source>
        <dbReference type="ARBA" id="ARBA00022691"/>
    </source>
</evidence>
<dbReference type="InterPro" id="IPR007197">
    <property type="entry name" value="rSAM"/>
</dbReference>